<sequence length="47" mass="5463">MMASLLHDYRQNVGDSFRYRNLSTNNIDSYQGNSALNKKSFIFQCIT</sequence>
<dbReference type="EMBL" id="FWFJ01000020">
    <property type="protein sequence ID" value="SLN50594.1"/>
    <property type="molecule type" value="Genomic_DNA"/>
</dbReference>
<keyword evidence="2" id="KW-1185">Reference proteome</keyword>
<evidence type="ECO:0000313" key="2">
    <source>
        <dbReference type="Proteomes" id="UP000194012"/>
    </source>
</evidence>
<organism evidence="1 2">
    <name type="scientific">Roseovarius gaetbuli</name>
    <dbReference type="NCBI Taxonomy" id="1356575"/>
    <lineage>
        <taxon>Bacteria</taxon>
        <taxon>Pseudomonadati</taxon>
        <taxon>Pseudomonadota</taxon>
        <taxon>Alphaproteobacteria</taxon>
        <taxon>Rhodobacterales</taxon>
        <taxon>Roseobacteraceae</taxon>
        <taxon>Roseovarius</taxon>
    </lineage>
</organism>
<protein>
    <submittedName>
        <fullName evidence="1">Uncharacterized protein</fullName>
    </submittedName>
</protein>
<accession>A0A1X6ZGL6</accession>
<evidence type="ECO:0000313" key="1">
    <source>
        <dbReference type="EMBL" id="SLN50594.1"/>
    </source>
</evidence>
<gene>
    <name evidence="1" type="ORF">ROG8370_02239</name>
</gene>
<dbReference type="AlphaFoldDB" id="A0A1X6ZGL6"/>
<dbReference type="Proteomes" id="UP000194012">
    <property type="component" value="Unassembled WGS sequence"/>
</dbReference>
<name>A0A1X6ZGL6_9RHOB</name>
<reference evidence="2" key="1">
    <citation type="submission" date="2017-03" db="EMBL/GenBank/DDBJ databases">
        <authorList>
            <person name="Rodrigo-Torres L."/>
            <person name="Arahal R.D."/>
            <person name="Lucena T."/>
        </authorList>
    </citation>
    <scope>NUCLEOTIDE SEQUENCE [LARGE SCALE GENOMIC DNA]</scope>
    <source>
        <strain evidence="2">CECT 8370</strain>
    </source>
</reference>
<proteinExistence type="predicted"/>